<accession>A0A1Z5KMN6</accession>
<dbReference type="EMBL" id="BDSP01000255">
    <property type="protein sequence ID" value="GAX27332.1"/>
    <property type="molecule type" value="Genomic_DNA"/>
</dbReference>
<dbReference type="OrthoDB" id="43808at2759"/>
<evidence type="ECO:0000313" key="1">
    <source>
        <dbReference type="EMBL" id="GAX27332.1"/>
    </source>
</evidence>
<reference evidence="1 2" key="1">
    <citation type="journal article" date="2015" name="Plant Cell">
        <title>Oil accumulation by the oleaginous diatom Fistulifera solaris as revealed by the genome and transcriptome.</title>
        <authorList>
            <person name="Tanaka T."/>
            <person name="Maeda Y."/>
            <person name="Veluchamy A."/>
            <person name="Tanaka M."/>
            <person name="Abida H."/>
            <person name="Marechal E."/>
            <person name="Bowler C."/>
            <person name="Muto M."/>
            <person name="Sunaga Y."/>
            <person name="Tanaka M."/>
            <person name="Yoshino T."/>
            <person name="Taniguchi T."/>
            <person name="Fukuda Y."/>
            <person name="Nemoto M."/>
            <person name="Matsumoto M."/>
            <person name="Wong P.S."/>
            <person name="Aburatani S."/>
            <person name="Fujibuchi W."/>
        </authorList>
    </citation>
    <scope>NUCLEOTIDE SEQUENCE [LARGE SCALE GENOMIC DNA]</scope>
    <source>
        <strain evidence="1 2">JPCC DA0580</strain>
    </source>
</reference>
<keyword evidence="2" id="KW-1185">Reference proteome</keyword>
<evidence type="ECO:0000313" key="2">
    <source>
        <dbReference type="Proteomes" id="UP000198406"/>
    </source>
</evidence>
<gene>
    <name evidence="1" type="ORF">FisN_23Lh093</name>
</gene>
<protein>
    <submittedName>
        <fullName evidence="1">Uncharacterized protein</fullName>
    </submittedName>
</protein>
<comment type="caution">
    <text evidence="1">The sequence shown here is derived from an EMBL/GenBank/DDBJ whole genome shotgun (WGS) entry which is preliminary data.</text>
</comment>
<dbReference type="AlphaFoldDB" id="A0A1Z5KMN6"/>
<organism evidence="1 2">
    <name type="scientific">Fistulifera solaris</name>
    <name type="common">Oleaginous diatom</name>
    <dbReference type="NCBI Taxonomy" id="1519565"/>
    <lineage>
        <taxon>Eukaryota</taxon>
        <taxon>Sar</taxon>
        <taxon>Stramenopiles</taxon>
        <taxon>Ochrophyta</taxon>
        <taxon>Bacillariophyta</taxon>
        <taxon>Bacillariophyceae</taxon>
        <taxon>Bacillariophycidae</taxon>
        <taxon>Naviculales</taxon>
        <taxon>Naviculaceae</taxon>
        <taxon>Fistulifera</taxon>
    </lineage>
</organism>
<proteinExistence type="predicted"/>
<dbReference type="InParanoid" id="A0A1Z5KMN6"/>
<sequence length="340" mass="38830">MIESGYRSGNHIIESRNDVNEKDPVDLVTIAVGQLLWNLLLDRKLSTSGNVNWLILKREYPLLSSVTPQKLTELLMVIRSIVILDEEIDDRVEQVLADYNGEVLDVRRNLTDELYRLSPARFHAHVADFNDNLSYCMQTTRGFPANPKMLTADEWEQEIARFEKAVKEKLDSCHIQVQSSFLRTVKTVAQPAHVDYSWKVLSERADELWLAFFPLTTQGMILQLWPPHRSQGLLVFIPLGKMLLVPSDTIHGGGFRTFSIQKQGSHGAQITQTDECDKENVYVGNMRYHLYIATHGKSLPKFAQNVYTVKGDKRRELSQVCTNAPGVNEKNSLLMRTLFE</sequence>
<name>A0A1Z5KMN6_FISSO</name>
<dbReference type="Proteomes" id="UP000198406">
    <property type="component" value="Unassembled WGS sequence"/>
</dbReference>